<sequence>MQFVRRLFSVRINSPLLSGLNAAFIWMFIGAFVLSLFLWLTGMREQDLSFYTYVVHAVSILIGGFISGKRSNERGWYHGGIMGAVYGLLILLIGFLALDSSLQLKDVLQWGAAFILGAIGGIFGVNVEKS</sequence>
<keyword evidence="1" id="KW-1133">Transmembrane helix</keyword>
<dbReference type="EMBL" id="JACSQL010000002">
    <property type="protein sequence ID" value="MBD7967410.1"/>
    <property type="molecule type" value="Genomic_DNA"/>
</dbReference>
<name>A0ABR8SVJ6_9BACL</name>
<keyword evidence="1" id="KW-0472">Membrane</keyword>
<feature type="transmembrane region" description="Helical" evidence="1">
    <location>
        <begin position="110"/>
        <end position="127"/>
    </location>
</feature>
<comment type="caution">
    <text evidence="2">The sequence shown here is derived from an EMBL/GenBank/DDBJ whole genome shotgun (WGS) entry which is preliminary data.</text>
</comment>
<dbReference type="InterPro" id="IPR023804">
    <property type="entry name" value="DUF3792_TM"/>
</dbReference>
<evidence type="ECO:0000313" key="3">
    <source>
        <dbReference type="Proteomes" id="UP000608071"/>
    </source>
</evidence>
<keyword evidence="1" id="KW-0812">Transmembrane</keyword>
<dbReference type="RefSeq" id="WP_191798688.1">
    <property type="nucleotide sequence ID" value="NZ_JACSQL010000002.1"/>
</dbReference>
<dbReference type="Pfam" id="PF12670">
    <property type="entry name" value="DUF3792"/>
    <property type="match status" value="1"/>
</dbReference>
<evidence type="ECO:0000313" key="2">
    <source>
        <dbReference type="EMBL" id="MBD7967410.1"/>
    </source>
</evidence>
<feature type="transmembrane region" description="Helical" evidence="1">
    <location>
        <begin position="20"/>
        <end position="42"/>
    </location>
</feature>
<feature type="transmembrane region" description="Helical" evidence="1">
    <location>
        <begin position="48"/>
        <end position="67"/>
    </location>
</feature>
<organism evidence="2 3">
    <name type="scientific">Paenibacillus gallinarum</name>
    <dbReference type="NCBI Taxonomy" id="2762232"/>
    <lineage>
        <taxon>Bacteria</taxon>
        <taxon>Bacillati</taxon>
        <taxon>Bacillota</taxon>
        <taxon>Bacilli</taxon>
        <taxon>Bacillales</taxon>
        <taxon>Paenibacillaceae</taxon>
        <taxon>Paenibacillus</taxon>
    </lineage>
</organism>
<dbReference type="Proteomes" id="UP000608071">
    <property type="component" value="Unassembled WGS sequence"/>
</dbReference>
<keyword evidence="3" id="KW-1185">Reference proteome</keyword>
<protein>
    <submittedName>
        <fullName evidence="2">TIGR04086 family membrane protein</fullName>
    </submittedName>
</protein>
<gene>
    <name evidence="2" type="ORF">H9647_05005</name>
</gene>
<dbReference type="NCBIfam" id="TIGR04086">
    <property type="entry name" value="TIGR04086_membr"/>
    <property type="match status" value="1"/>
</dbReference>
<accession>A0ABR8SVJ6</accession>
<feature type="transmembrane region" description="Helical" evidence="1">
    <location>
        <begin position="79"/>
        <end position="98"/>
    </location>
</feature>
<evidence type="ECO:0000256" key="1">
    <source>
        <dbReference type="SAM" id="Phobius"/>
    </source>
</evidence>
<reference evidence="2 3" key="1">
    <citation type="submission" date="2020-08" db="EMBL/GenBank/DDBJ databases">
        <title>A Genomic Blueprint of the Chicken Gut Microbiome.</title>
        <authorList>
            <person name="Gilroy R."/>
            <person name="Ravi A."/>
            <person name="Getino M."/>
            <person name="Pursley I."/>
            <person name="Horton D.L."/>
            <person name="Alikhan N.-F."/>
            <person name="Baker D."/>
            <person name="Gharbi K."/>
            <person name="Hall N."/>
            <person name="Watson M."/>
            <person name="Adriaenssens E.M."/>
            <person name="Foster-Nyarko E."/>
            <person name="Jarju S."/>
            <person name="Secka A."/>
            <person name="Antonio M."/>
            <person name="Oren A."/>
            <person name="Chaudhuri R."/>
            <person name="La Ragione R.M."/>
            <person name="Hildebrand F."/>
            <person name="Pallen M.J."/>
        </authorList>
    </citation>
    <scope>NUCLEOTIDE SEQUENCE [LARGE SCALE GENOMIC DNA]</scope>
    <source>
        <strain evidence="2 3">Sa2BVA9</strain>
    </source>
</reference>
<proteinExistence type="predicted"/>